<dbReference type="Pfam" id="PF10210">
    <property type="entry name" value="MRP-S32"/>
    <property type="match status" value="1"/>
</dbReference>
<dbReference type="GO" id="GO:0008270">
    <property type="term" value="F:zinc ion binding"/>
    <property type="evidence" value="ECO:0007669"/>
    <property type="project" value="UniProtKB-KW"/>
</dbReference>
<keyword evidence="2" id="KW-0677">Repeat</keyword>
<dbReference type="GO" id="GO:0048666">
    <property type="term" value="P:neuron development"/>
    <property type="evidence" value="ECO:0007669"/>
    <property type="project" value="UniProtKB-ARBA"/>
</dbReference>
<keyword evidence="4" id="KW-0862">Zinc</keyword>
<evidence type="ECO:0000313" key="10">
    <source>
        <dbReference type="EMBL" id="CAD7275929.1"/>
    </source>
</evidence>
<evidence type="ECO:0000256" key="3">
    <source>
        <dbReference type="ARBA" id="ARBA00022771"/>
    </source>
</evidence>
<dbReference type="PANTHER" id="PTHR23110:SF93">
    <property type="entry name" value="ZINC FINGER AND BTB DOMAIN-CONTAINING PROTEIN 14-LIKE PROTEIN"/>
    <property type="match status" value="1"/>
</dbReference>
<evidence type="ECO:0000256" key="7">
    <source>
        <dbReference type="SAM" id="MobiDB-lite"/>
    </source>
</evidence>
<dbReference type="PROSITE" id="PS50097">
    <property type="entry name" value="BTB"/>
    <property type="match status" value="1"/>
</dbReference>
<evidence type="ECO:0000256" key="5">
    <source>
        <dbReference type="ARBA" id="ARBA00023242"/>
    </source>
</evidence>
<gene>
    <name evidence="10" type="ORF">NMOB1V02_LOCUS3714</name>
</gene>
<protein>
    <submittedName>
        <fullName evidence="10">Uncharacterized protein</fullName>
    </submittedName>
</protein>
<dbReference type="InterPro" id="IPR051095">
    <property type="entry name" value="Dros_DevTransReg"/>
</dbReference>
<dbReference type="SUPFAM" id="SSF54695">
    <property type="entry name" value="POZ domain"/>
    <property type="match status" value="1"/>
</dbReference>
<keyword evidence="3 6" id="KW-0863">Zinc-finger</keyword>
<dbReference type="EMBL" id="CAJPEX010000509">
    <property type="protein sequence ID" value="CAG0916081.1"/>
    <property type="molecule type" value="Genomic_DNA"/>
</dbReference>
<dbReference type="InterPro" id="IPR000210">
    <property type="entry name" value="BTB/POZ_dom"/>
</dbReference>
<dbReference type="SUPFAM" id="SSF57667">
    <property type="entry name" value="beta-beta-alpha zinc fingers"/>
    <property type="match status" value="1"/>
</dbReference>
<accession>A0A7R9GB88</accession>
<evidence type="ECO:0000256" key="6">
    <source>
        <dbReference type="PROSITE-ProRule" id="PRU00042"/>
    </source>
</evidence>
<dbReference type="EMBL" id="OA882546">
    <property type="protein sequence ID" value="CAD7275929.1"/>
    <property type="molecule type" value="Genomic_DNA"/>
</dbReference>
<dbReference type="InterPro" id="IPR013087">
    <property type="entry name" value="Znf_C2H2_type"/>
</dbReference>
<dbReference type="GO" id="GO:0006357">
    <property type="term" value="P:regulation of transcription by RNA polymerase II"/>
    <property type="evidence" value="ECO:0007669"/>
    <property type="project" value="TreeGrafter"/>
</dbReference>
<dbReference type="InterPro" id="IPR019346">
    <property type="entry name" value="Ribosomal_mL42"/>
</dbReference>
<dbReference type="OrthoDB" id="6361765at2759"/>
<name>A0A7R9GB88_9CRUS</name>
<dbReference type="InterPro" id="IPR011333">
    <property type="entry name" value="SKP1/BTB/POZ_sf"/>
</dbReference>
<dbReference type="AlphaFoldDB" id="A0A7R9GB88"/>
<evidence type="ECO:0000256" key="4">
    <source>
        <dbReference type="ARBA" id="ARBA00022833"/>
    </source>
</evidence>
<dbReference type="Gene3D" id="3.30.710.10">
    <property type="entry name" value="Potassium Channel Kv1.1, Chain A"/>
    <property type="match status" value="1"/>
</dbReference>
<evidence type="ECO:0000313" key="11">
    <source>
        <dbReference type="Proteomes" id="UP000678499"/>
    </source>
</evidence>
<dbReference type="GO" id="GO:0048513">
    <property type="term" value="P:animal organ development"/>
    <property type="evidence" value="ECO:0007669"/>
    <property type="project" value="UniProtKB-ARBA"/>
</dbReference>
<feature type="compositionally biased region" description="Low complexity" evidence="7">
    <location>
        <begin position="278"/>
        <end position="290"/>
    </location>
</feature>
<dbReference type="InterPro" id="IPR036236">
    <property type="entry name" value="Znf_C2H2_sf"/>
</dbReference>
<reference evidence="10" key="1">
    <citation type="submission" date="2020-11" db="EMBL/GenBank/DDBJ databases">
        <authorList>
            <person name="Tran Van P."/>
        </authorList>
    </citation>
    <scope>NUCLEOTIDE SEQUENCE</scope>
</reference>
<dbReference type="SMART" id="SM00355">
    <property type="entry name" value="ZnF_C2H2"/>
    <property type="match status" value="2"/>
</dbReference>
<dbReference type="PROSITE" id="PS50157">
    <property type="entry name" value="ZINC_FINGER_C2H2_2"/>
    <property type="match status" value="1"/>
</dbReference>
<dbReference type="Proteomes" id="UP000678499">
    <property type="component" value="Unassembled WGS sequence"/>
</dbReference>
<keyword evidence="5" id="KW-0539">Nucleus</keyword>
<keyword evidence="11" id="KW-1185">Reference proteome</keyword>
<feature type="domain" description="C2H2-type" evidence="9">
    <location>
        <begin position="457"/>
        <end position="484"/>
    </location>
</feature>
<sequence>MNLSPLRLIRASAPWVRSFATTSKGIDEFGFSTKIHGRDDWTVVTDKGIVVCWHPEVPTPYEFTKPLPVTVNSQDGENLKIQLKEDLKHVRRPKYEKAMIDELMKMTYTTKHRWYPVPRKKYNRKPTRERDGFIMEHYRLKWNSHHEETFAAFESLLADEAFSDVVLSCRGMTMRAHRLVLSACSSYFRQTLQELGRDFPHNQPVLVFRDTSPQLLSLLLTYMYQGEVEVPSDVLKDLMDLADNLDVKGLRQTSADMAKQTKQGKIWNPIADSETPVGSPGSTSTAASPSPLNFCIQEVTGKVSGSAKRKRHLPVSNGGRKENNNNVNGVETPRVAPELIPLEAPARKIASLMSSTAPPPVNESFCVGEGTSGEDEEPENLTVGTPRLEVPAAGASSDDKEGSGNEDEGLAPGEEGGKDEATLPPGSLPSDVSPEFPVVFISSGLMRGRNKEGKAVHFCARCGYVSAHRGAVRRHLRTHTGEKPFQCDLCWRRFARKDHRNDHQVRCSGVQSLHRSAALLAAAAAAASAVKTEGVGEVF</sequence>
<dbReference type="CDD" id="cd18315">
    <property type="entry name" value="BTB_POZ_BAB-like"/>
    <property type="match status" value="1"/>
</dbReference>
<dbReference type="FunFam" id="3.30.160.60:FF:000100">
    <property type="entry name" value="Zinc finger 45-like"/>
    <property type="match status" value="1"/>
</dbReference>
<evidence type="ECO:0000256" key="1">
    <source>
        <dbReference type="ARBA" id="ARBA00022723"/>
    </source>
</evidence>
<dbReference type="SMART" id="SM00225">
    <property type="entry name" value="BTB"/>
    <property type="match status" value="1"/>
</dbReference>
<dbReference type="GO" id="GO:0003006">
    <property type="term" value="P:developmental process involved in reproduction"/>
    <property type="evidence" value="ECO:0007669"/>
    <property type="project" value="UniProtKB-ARBA"/>
</dbReference>
<dbReference type="Gene3D" id="3.30.160.60">
    <property type="entry name" value="Classic Zinc Finger"/>
    <property type="match status" value="2"/>
</dbReference>
<feature type="region of interest" description="Disordered" evidence="7">
    <location>
        <begin position="269"/>
        <end position="290"/>
    </location>
</feature>
<organism evidence="10">
    <name type="scientific">Notodromas monacha</name>
    <dbReference type="NCBI Taxonomy" id="399045"/>
    <lineage>
        <taxon>Eukaryota</taxon>
        <taxon>Metazoa</taxon>
        <taxon>Ecdysozoa</taxon>
        <taxon>Arthropoda</taxon>
        <taxon>Crustacea</taxon>
        <taxon>Oligostraca</taxon>
        <taxon>Ostracoda</taxon>
        <taxon>Podocopa</taxon>
        <taxon>Podocopida</taxon>
        <taxon>Cypridocopina</taxon>
        <taxon>Cypridoidea</taxon>
        <taxon>Cyprididae</taxon>
        <taxon>Notodromas</taxon>
    </lineage>
</organism>
<proteinExistence type="predicted"/>
<evidence type="ECO:0000259" key="9">
    <source>
        <dbReference type="PROSITE" id="PS50157"/>
    </source>
</evidence>
<feature type="domain" description="BTB" evidence="8">
    <location>
        <begin position="163"/>
        <end position="232"/>
    </location>
</feature>
<dbReference type="GO" id="GO:0005634">
    <property type="term" value="C:nucleus"/>
    <property type="evidence" value="ECO:0007669"/>
    <property type="project" value="TreeGrafter"/>
</dbReference>
<evidence type="ECO:0000259" key="8">
    <source>
        <dbReference type="PROSITE" id="PS50097"/>
    </source>
</evidence>
<keyword evidence="1" id="KW-0479">Metal-binding</keyword>
<evidence type="ECO:0000256" key="2">
    <source>
        <dbReference type="ARBA" id="ARBA00022737"/>
    </source>
</evidence>
<feature type="region of interest" description="Disordered" evidence="7">
    <location>
        <begin position="354"/>
        <end position="430"/>
    </location>
</feature>
<dbReference type="PANTHER" id="PTHR23110">
    <property type="entry name" value="BTB DOMAIN TRANSCRIPTION FACTOR"/>
    <property type="match status" value="1"/>
</dbReference>
<feature type="region of interest" description="Disordered" evidence="7">
    <location>
        <begin position="305"/>
        <end position="334"/>
    </location>
</feature>
<dbReference type="Pfam" id="PF00651">
    <property type="entry name" value="BTB"/>
    <property type="match status" value="1"/>
</dbReference>